<dbReference type="GO" id="GO:0016020">
    <property type="term" value="C:membrane"/>
    <property type="evidence" value="ECO:0007669"/>
    <property type="project" value="UniProtKB-SubCell"/>
</dbReference>
<dbReference type="Gene3D" id="3.40.50.1820">
    <property type="entry name" value="alpha/beta hydrolase"/>
    <property type="match status" value="1"/>
</dbReference>
<dbReference type="PANTHER" id="PTHR48182">
    <property type="entry name" value="PROTEIN SERAC1"/>
    <property type="match status" value="1"/>
</dbReference>
<keyword evidence="4" id="KW-0472">Membrane</keyword>
<dbReference type="Proteomes" id="UP000176944">
    <property type="component" value="Chromosome"/>
</dbReference>
<dbReference type="EMBL" id="CP017708">
    <property type="protein sequence ID" value="AOY81003.1"/>
    <property type="molecule type" value="Genomic_DNA"/>
</dbReference>
<evidence type="ECO:0000256" key="1">
    <source>
        <dbReference type="ARBA" id="ARBA00004240"/>
    </source>
</evidence>
<evidence type="ECO:0000256" key="3">
    <source>
        <dbReference type="ARBA" id="ARBA00022824"/>
    </source>
</evidence>
<accession>A0A1D9G087</accession>
<dbReference type="AlphaFoldDB" id="A0A1D9G087"/>
<name>A0A1D9G087_MOOP1</name>
<protein>
    <submittedName>
        <fullName evidence="6">Alpha/beta fold hydrolase</fullName>
    </submittedName>
</protein>
<evidence type="ECO:0000313" key="7">
    <source>
        <dbReference type="Proteomes" id="UP000176944"/>
    </source>
</evidence>
<comment type="subcellular location">
    <subcellularLocation>
        <location evidence="1">Endoplasmic reticulum</location>
    </subcellularLocation>
    <subcellularLocation>
        <location evidence="2">Membrane</location>
    </subcellularLocation>
</comment>
<evidence type="ECO:0000313" key="6">
    <source>
        <dbReference type="EMBL" id="AOY81003.1"/>
    </source>
</evidence>
<keyword evidence="3" id="KW-0256">Endoplasmic reticulum</keyword>
<proteinExistence type="predicted"/>
<evidence type="ECO:0000256" key="2">
    <source>
        <dbReference type="ARBA" id="ARBA00004370"/>
    </source>
</evidence>
<dbReference type="GO" id="GO:0016787">
    <property type="term" value="F:hydrolase activity"/>
    <property type="evidence" value="ECO:0007669"/>
    <property type="project" value="UniProtKB-KW"/>
</dbReference>
<evidence type="ECO:0000256" key="4">
    <source>
        <dbReference type="ARBA" id="ARBA00023136"/>
    </source>
</evidence>
<dbReference type="SUPFAM" id="SSF53474">
    <property type="entry name" value="alpha/beta-Hydrolases"/>
    <property type="match status" value="1"/>
</dbReference>
<dbReference type="InterPro" id="IPR052374">
    <property type="entry name" value="SERAC1"/>
</dbReference>
<evidence type="ECO:0000256" key="5">
    <source>
        <dbReference type="SAM" id="MobiDB-lite"/>
    </source>
</evidence>
<gene>
    <name evidence="6" type="ORF">BJP36_14945</name>
</gene>
<dbReference type="PANTHER" id="PTHR48182:SF2">
    <property type="entry name" value="PROTEIN SERAC1"/>
    <property type="match status" value="1"/>
</dbReference>
<feature type="compositionally biased region" description="Basic and acidic residues" evidence="5">
    <location>
        <begin position="273"/>
        <end position="287"/>
    </location>
</feature>
<sequence length="287" mass="32368">MSDRNDLIEIFGTQNPDRRGDVIFVHGLGGDARGTWHPQERGDDNNFWPAWLGQDLSDVGIWSLAYEVEPFRWKGNSMPLVDRATNSLDLLDSYEIGDRPIIFITHSMGGLLVKQMLRSARDFGKWEAIASGTRGIVFLSTPHSGSDVASWIKHIGTILGTTVSVDELEAHHSRLRELNLVYRNEHQFSEIPMLVYCETRPTNGILVVNQTSADPGIKGVIPVPMDVDHISICKVEDKKNRIYRQVKRFVNDNLTNPLPPIEPKPAVNLDSNPDSKEEDEKKKLMMD</sequence>
<feature type="region of interest" description="Disordered" evidence="5">
    <location>
        <begin position="254"/>
        <end position="287"/>
    </location>
</feature>
<reference evidence="7" key="1">
    <citation type="submission" date="2016-10" db="EMBL/GenBank/DDBJ databases">
        <title>Comparative genomics uncovers the prolific and rare metabolic potential of the cyanobacterial genus Moorea.</title>
        <authorList>
            <person name="Leao T."/>
            <person name="Castelao G."/>
            <person name="Korobeynikov A."/>
            <person name="Monroe E.A."/>
            <person name="Podell S."/>
            <person name="Glukhov E."/>
            <person name="Allen E."/>
            <person name="Gerwick W.H."/>
            <person name="Gerwick L."/>
        </authorList>
    </citation>
    <scope>NUCLEOTIDE SEQUENCE [LARGE SCALE GENOMIC DNA]</scope>
    <source>
        <strain evidence="7">JHB</strain>
    </source>
</reference>
<organism evidence="6 7">
    <name type="scientific">Moorena producens (strain JHB)</name>
    <dbReference type="NCBI Taxonomy" id="1454205"/>
    <lineage>
        <taxon>Bacteria</taxon>
        <taxon>Bacillati</taxon>
        <taxon>Cyanobacteriota</taxon>
        <taxon>Cyanophyceae</taxon>
        <taxon>Coleofasciculales</taxon>
        <taxon>Coleofasciculaceae</taxon>
        <taxon>Moorena</taxon>
    </lineage>
</organism>
<keyword evidence="6" id="KW-0378">Hydrolase</keyword>
<dbReference type="InterPro" id="IPR029058">
    <property type="entry name" value="AB_hydrolase_fold"/>
</dbReference>